<protein>
    <submittedName>
        <fullName evidence="3">Suppressor of fused domain protein</fullName>
    </submittedName>
</protein>
<gene>
    <name evidence="3" type="ORF">Q5H92_00900</name>
</gene>
<dbReference type="EMBL" id="JAUQSX010000001">
    <property type="protein sequence ID" value="MDO7844897.1"/>
    <property type="molecule type" value="Genomic_DNA"/>
</dbReference>
<dbReference type="InterPro" id="IPR020941">
    <property type="entry name" value="SUFU-like_domain"/>
</dbReference>
<reference evidence="3" key="1">
    <citation type="submission" date="2023-07" db="EMBL/GenBank/DDBJ databases">
        <authorList>
            <person name="Kim M.K."/>
        </authorList>
    </citation>
    <scope>NUCLEOTIDE SEQUENCE</scope>
    <source>
        <strain evidence="3">M29</strain>
    </source>
</reference>
<keyword evidence="4" id="KW-1185">Reference proteome</keyword>
<dbReference type="Pfam" id="PF05076">
    <property type="entry name" value="SUFU"/>
    <property type="match status" value="1"/>
</dbReference>
<name>A0ABT9A807_9BACT</name>
<organism evidence="3 4">
    <name type="scientific">Hymenobacter mellowenesis</name>
    <dbReference type="NCBI Taxonomy" id="3063995"/>
    <lineage>
        <taxon>Bacteria</taxon>
        <taxon>Pseudomonadati</taxon>
        <taxon>Bacteroidota</taxon>
        <taxon>Cytophagia</taxon>
        <taxon>Cytophagales</taxon>
        <taxon>Hymenobacteraceae</taxon>
        <taxon>Hymenobacter</taxon>
    </lineage>
</organism>
<dbReference type="RefSeq" id="WP_305009573.1">
    <property type="nucleotide sequence ID" value="NZ_JAUQSX010000001.1"/>
</dbReference>
<feature type="region of interest" description="Disordered" evidence="1">
    <location>
        <begin position="1"/>
        <end position="27"/>
    </location>
</feature>
<evidence type="ECO:0000256" key="1">
    <source>
        <dbReference type="SAM" id="MobiDB-lite"/>
    </source>
</evidence>
<proteinExistence type="predicted"/>
<evidence type="ECO:0000259" key="2">
    <source>
        <dbReference type="Pfam" id="PF05076"/>
    </source>
</evidence>
<evidence type="ECO:0000313" key="4">
    <source>
        <dbReference type="Proteomes" id="UP001167796"/>
    </source>
</evidence>
<accession>A0ABT9A807</accession>
<comment type="caution">
    <text evidence="3">The sequence shown here is derived from an EMBL/GenBank/DDBJ whole genome shotgun (WGS) entry which is preliminary data.</text>
</comment>
<evidence type="ECO:0000313" key="3">
    <source>
        <dbReference type="EMBL" id="MDO7844897.1"/>
    </source>
</evidence>
<feature type="domain" description="Suppressor of fused-like" evidence="2">
    <location>
        <begin position="72"/>
        <end position="254"/>
    </location>
</feature>
<sequence length="259" mass="28879">MSDTPTSPTRPGPDDEPELSPSGAPIYRYEDVEPAPFELASGDDVTISAISDHIERHLGPVKGVYHEIISDKVHLDVHVVAPSADFPFYALITSGMSDRPMNVPPEASADDAPRFAELCILLPSTWNIPDDPADIAEVFEDENVYWPIRWLKILARLPHEYHTWLGFGHTIPNGENAEPFSDETELGCMLLLTALSLPEEFQTLEISSDKTVQFYTLYPIYREEMDLKMEQGVDALLDKFDEHGIGDVLDLTRPNTAGT</sequence>
<dbReference type="Proteomes" id="UP001167796">
    <property type="component" value="Unassembled WGS sequence"/>
</dbReference>